<proteinExistence type="predicted"/>
<protein>
    <submittedName>
        <fullName evidence="1">Uncharacterized protein</fullName>
    </submittedName>
</protein>
<sequence>MFEYPTCAYKAASESHLHRAGNTYFTHFPTNNA</sequence>
<accession>A0A0E9XIH9</accession>
<evidence type="ECO:0000313" key="1">
    <source>
        <dbReference type="EMBL" id="JAI02533.1"/>
    </source>
</evidence>
<name>A0A0E9XIH9_ANGAN</name>
<reference evidence="1" key="2">
    <citation type="journal article" date="2015" name="Fish Shellfish Immunol.">
        <title>Early steps in the European eel (Anguilla anguilla)-Vibrio vulnificus interaction in the gills: Role of the RtxA13 toxin.</title>
        <authorList>
            <person name="Callol A."/>
            <person name="Pajuelo D."/>
            <person name="Ebbesson L."/>
            <person name="Teles M."/>
            <person name="MacKenzie S."/>
            <person name="Amaro C."/>
        </authorList>
    </citation>
    <scope>NUCLEOTIDE SEQUENCE</scope>
</reference>
<organism evidence="1">
    <name type="scientific">Anguilla anguilla</name>
    <name type="common">European freshwater eel</name>
    <name type="synonym">Muraena anguilla</name>
    <dbReference type="NCBI Taxonomy" id="7936"/>
    <lineage>
        <taxon>Eukaryota</taxon>
        <taxon>Metazoa</taxon>
        <taxon>Chordata</taxon>
        <taxon>Craniata</taxon>
        <taxon>Vertebrata</taxon>
        <taxon>Euteleostomi</taxon>
        <taxon>Actinopterygii</taxon>
        <taxon>Neopterygii</taxon>
        <taxon>Teleostei</taxon>
        <taxon>Anguilliformes</taxon>
        <taxon>Anguillidae</taxon>
        <taxon>Anguilla</taxon>
    </lineage>
</organism>
<dbReference type="AlphaFoldDB" id="A0A0E9XIH9"/>
<dbReference type="EMBL" id="GBXM01006045">
    <property type="protein sequence ID" value="JAI02533.1"/>
    <property type="molecule type" value="Transcribed_RNA"/>
</dbReference>
<reference evidence="1" key="1">
    <citation type="submission" date="2014-11" db="EMBL/GenBank/DDBJ databases">
        <authorList>
            <person name="Amaro Gonzalez C."/>
        </authorList>
    </citation>
    <scope>NUCLEOTIDE SEQUENCE</scope>
</reference>